<dbReference type="OrthoDB" id="9812065at2"/>
<proteinExistence type="predicted"/>
<evidence type="ECO:0000256" key="1">
    <source>
        <dbReference type="SAM" id="Phobius"/>
    </source>
</evidence>
<evidence type="ECO:0000313" key="4">
    <source>
        <dbReference type="Proteomes" id="UP000006316"/>
    </source>
</evidence>
<keyword evidence="1" id="KW-1133">Transmembrane helix</keyword>
<dbReference type="CDD" id="cd10959">
    <property type="entry name" value="CE4_NodB_like_3"/>
    <property type="match status" value="1"/>
</dbReference>
<dbReference type="Proteomes" id="UP000006316">
    <property type="component" value="Unassembled WGS sequence"/>
</dbReference>
<organism evidence="3 4">
    <name type="scientific">Neobacillus bataviensis LMG 21833</name>
    <dbReference type="NCBI Taxonomy" id="1117379"/>
    <lineage>
        <taxon>Bacteria</taxon>
        <taxon>Bacillati</taxon>
        <taxon>Bacillota</taxon>
        <taxon>Bacilli</taxon>
        <taxon>Bacillales</taxon>
        <taxon>Bacillaceae</taxon>
        <taxon>Neobacillus</taxon>
    </lineage>
</organism>
<accession>K6D8X2</accession>
<dbReference type="EMBL" id="AJLS01000141">
    <property type="protein sequence ID" value="EKN64779.1"/>
    <property type="molecule type" value="Genomic_DNA"/>
</dbReference>
<dbReference type="PATRIC" id="fig|1117379.3.peg.4745"/>
<dbReference type="eggNOG" id="COG0726">
    <property type="taxonomic scope" value="Bacteria"/>
</dbReference>
<feature type="domain" description="NodB homology" evidence="2">
    <location>
        <begin position="38"/>
        <end position="224"/>
    </location>
</feature>
<dbReference type="GO" id="GO:0005975">
    <property type="term" value="P:carbohydrate metabolic process"/>
    <property type="evidence" value="ECO:0007669"/>
    <property type="project" value="InterPro"/>
</dbReference>
<keyword evidence="1" id="KW-0812">Transmembrane</keyword>
<dbReference type="InterPro" id="IPR050248">
    <property type="entry name" value="Polysacc_deacetylase_ArnD"/>
</dbReference>
<protein>
    <submittedName>
        <fullName evidence="3">Polysaccharide deacetylase</fullName>
    </submittedName>
</protein>
<dbReference type="PROSITE" id="PS51677">
    <property type="entry name" value="NODB"/>
    <property type="match status" value="1"/>
</dbReference>
<gene>
    <name evidence="3" type="ORF">BABA_22863</name>
</gene>
<keyword evidence="1" id="KW-0472">Membrane</keyword>
<keyword evidence="4" id="KW-1185">Reference proteome</keyword>
<sequence length="229" mass="25881">MFNIIGFVIIIYLFYTVAPYALSFGLGKGGLRSKPASSNIAFTFDDGPDPSYTPLLLDLLKEYRIKATFFVLGSKAEKYPELILRMHQEGHLIGLHNFVHTSNWLMFPWTIRRELAYSASIVGKITGVRPVYYRPPWGLLNLIDFFSLKPYKIILWSVMVGDWKRKAGSETIRERLLKKIKKGDIILLHDSGDTPGADEDAPMNTINALKDVLGLLANKGYTGVRIDEL</sequence>
<dbReference type="GO" id="GO:0016810">
    <property type="term" value="F:hydrolase activity, acting on carbon-nitrogen (but not peptide) bonds"/>
    <property type="evidence" value="ECO:0007669"/>
    <property type="project" value="InterPro"/>
</dbReference>
<dbReference type="Pfam" id="PF01522">
    <property type="entry name" value="Polysacc_deac_1"/>
    <property type="match status" value="1"/>
</dbReference>
<dbReference type="PANTHER" id="PTHR10587">
    <property type="entry name" value="GLYCOSYL TRANSFERASE-RELATED"/>
    <property type="match status" value="1"/>
</dbReference>
<feature type="transmembrane region" description="Helical" evidence="1">
    <location>
        <begin position="6"/>
        <end position="26"/>
    </location>
</feature>
<evidence type="ECO:0000259" key="2">
    <source>
        <dbReference type="PROSITE" id="PS51677"/>
    </source>
</evidence>
<dbReference type="STRING" id="1117379.BABA_22863"/>
<dbReference type="RefSeq" id="WP_007087564.1">
    <property type="nucleotide sequence ID" value="NZ_AJLS01000141.1"/>
</dbReference>
<dbReference type="Gene3D" id="3.20.20.370">
    <property type="entry name" value="Glycoside hydrolase/deacetylase"/>
    <property type="match status" value="1"/>
</dbReference>
<dbReference type="InterPro" id="IPR011330">
    <property type="entry name" value="Glyco_hydro/deAcase_b/a-brl"/>
</dbReference>
<name>K6D8X2_9BACI</name>
<dbReference type="SUPFAM" id="SSF88713">
    <property type="entry name" value="Glycoside hydrolase/deacetylase"/>
    <property type="match status" value="1"/>
</dbReference>
<evidence type="ECO:0000313" key="3">
    <source>
        <dbReference type="EMBL" id="EKN64779.1"/>
    </source>
</evidence>
<reference evidence="3 4" key="1">
    <citation type="journal article" date="2012" name="Front. Microbiol.">
        <title>Redundancy and modularity in membrane-associated dissimilatory nitrate reduction in Bacillus.</title>
        <authorList>
            <person name="Heylen K."/>
            <person name="Keltjens J."/>
        </authorList>
    </citation>
    <scope>NUCLEOTIDE SEQUENCE [LARGE SCALE GENOMIC DNA]</scope>
    <source>
        <strain evidence="4">LMG 21833T</strain>
    </source>
</reference>
<comment type="caution">
    <text evidence="3">The sequence shown here is derived from an EMBL/GenBank/DDBJ whole genome shotgun (WGS) entry which is preliminary data.</text>
</comment>
<dbReference type="PANTHER" id="PTHR10587:SF137">
    <property type="entry name" value="4-DEOXY-4-FORMAMIDO-L-ARABINOSE-PHOSPHOUNDECAPRENOL DEFORMYLASE ARND-RELATED"/>
    <property type="match status" value="1"/>
</dbReference>
<dbReference type="InterPro" id="IPR002509">
    <property type="entry name" value="NODB_dom"/>
</dbReference>
<dbReference type="AlphaFoldDB" id="K6D8X2"/>